<protein>
    <submittedName>
        <fullName evidence="1">Terpene synthase 10</fullName>
    </submittedName>
</protein>
<proteinExistence type="predicted"/>
<sequence length="116" mass="12967">MLHVKHLISEAWKKLNEAKLVGSPFNPIFVEIMTNLPRVAKFMYLHRDGHGHDEVAESVKQDFGSIDILVHSLANGPEVLAFEAGRKHKIKVNTISAGPLIRRVAKAIGFIDMMID</sequence>
<dbReference type="EMBL" id="CM045767">
    <property type="protein sequence ID" value="KAI7996741.1"/>
    <property type="molecule type" value="Genomic_DNA"/>
</dbReference>
<dbReference type="Proteomes" id="UP001060215">
    <property type="component" value="Chromosome 10"/>
</dbReference>
<name>A0ACC0GAS7_9ERIC</name>
<accession>A0ACC0GAS7</accession>
<organism evidence="1 2">
    <name type="scientific">Camellia lanceoleosa</name>
    <dbReference type="NCBI Taxonomy" id="1840588"/>
    <lineage>
        <taxon>Eukaryota</taxon>
        <taxon>Viridiplantae</taxon>
        <taxon>Streptophyta</taxon>
        <taxon>Embryophyta</taxon>
        <taxon>Tracheophyta</taxon>
        <taxon>Spermatophyta</taxon>
        <taxon>Magnoliopsida</taxon>
        <taxon>eudicotyledons</taxon>
        <taxon>Gunneridae</taxon>
        <taxon>Pentapetalae</taxon>
        <taxon>asterids</taxon>
        <taxon>Ericales</taxon>
        <taxon>Theaceae</taxon>
        <taxon>Camellia</taxon>
    </lineage>
</organism>
<evidence type="ECO:0000313" key="1">
    <source>
        <dbReference type="EMBL" id="KAI7996741.1"/>
    </source>
</evidence>
<evidence type="ECO:0000313" key="2">
    <source>
        <dbReference type="Proteomes" id="UP001060215"/>
    </source>
</evidence>
<keyword evidence="2" id="KW-1185">Reference proteome</keyword>
<gene>
    <name evidence="1" type="ORF">LOK49_LG10G02995</name>
</gene>
<reference evidence="1 2" key="1">
    <citation type="journal article" date="2022" name="Plant J.">
        <title>Chromosome-level genome of Camellia lanceoleosa provides a valuable resource for understanding genome evolution and self-incompatibility.</title>
        <authorList>
            <person name="Gong W."/>
            <person name="Xiao S."/>
            <person name="Wang L."/>
            <person name="Liao Z."/>
            <person name="Chang Y."/>
            <person name="Mo W."/>
            <person name="Hu G."/>
            <person name="Li W."/>
            <person name="Zhao G."/>
            <person name="Zhu H."/>
            <person name="Hu X."/>
            <person name="Ji K."/>
            <person name="Xiang X."/>
            <person name="Song Q."/>
            <person name="Yuan D."/>
            <person name="Jin S."/>
            <person name="Zhang L."/>
        </authorList>
    </citation>
    <scope>NUCLEOTIDE SEQUENCE [LARGE SCALE GENOMIC DNA]</scope>
    <source>
        <strain evidence="1">SQ_2022a</strain>
    </source>
</reference>
<comment type="caution">
    <text evidence="1">The sequence shown here is derived from an EMBL/GenBank/DDBJ whole genome shotgun (WGS) entry which is preliminary data.</text>
</comment>